<dbReference type="InterPro" id="IPR001534">
    <property type="entry name" value="Transthyretin-like"/>
</dbReference>
<evidence type="ECO:0000313" key="6">
    <source>
        <dbReference type="Proteomes" id="UP000024635"/>
    </source>
</evidence>
<evidence type="ECO:0000256" key="3">
    <source>
        <dbReference type="ARBA" id="ARBA00022525"/>
    </source>
</evidence>
<dbReference type="AlphaFoldDB" id="A0A016V4A5"/>
<comment type="similarity">
    <text evidence="2">Belongs to the nematode transthyretin-like family.</text>
</comment>
<dbReference type="GO" id="GO:0005576">
    <property type="term" value="C:extracellular region"/>
    <property type="evidence" value="ECO:0007669"/>
    <property type="project" value="UniProtKB-SubCell"/>
</dbReference>
<evidence type="ECO:0000256" key="2">
    <source>
        <dbReference type="ARBA" id="ARBA00010112"/>
    </source>
</evidence>
<dbReference type="PANTHER" id="PTHR21700:SF12">
    <property type="entry name" value="TRANSTHYRETIN-LIKE FAMILY PROTEIN"/>
    <property type="match status" value="1"/>
</dbReference>
<gene>
    <name evidence="5" type="primary">Acey_s0018.g3687</name>
    <name evidence="5" type="synonym">Acey-ttr-53</name>
    <name evidence="5" type="ORF">Y032_0018g3687</name>
</gene>
<dbReference type="GO" id="GO:0009986">
    <property type="term" value="C:cell surface"/>
    <property type="evidence" value="ECO:0007669"/>
    <property type="project" value="InterPro"/>
</dbReference>
<evidence type="ECO:0000256" key="1">
    <source>
        <dbReference type="ARBA" id="ARBA00004613"/>
    </source>
</evidence>
<evidence type="ECO:0008006" key="7">
    <source>
        <dbReference type="Google" id="ProtNLM"/>
    </source>
</evidence>
<dbReference type="InterPro" id="IPR038479">
    <property type="entry name" value="Transthyretin-like_sf"/>
</dbReference>
<name>A0A016V4A5_9BILA</name>
<evidence type="ECO:0000313" key="5">
    <source>
        <dbReference type="EMBL" id="EYC22056.1"/>
    </source>
</evidence>
<comment type="subcellular location">
    <subcellularLocation>
        <location evidence="1">Secreted</location>
    </subcellularLocation>
</comment>
<dbReference type="Gene3D" id="2.60.40.3330">
    <property type="match status" value="1"/>
</dbReference>
<keyword evidence="6" id="KW-1185">Reference proteome</keyword>
<dbReference type="OrthoDB" id="5781504at2759"/>
<keyword evidence="4" id="KW-0732">Signal</keyword>
<sequence>MLALSQVVFYNVNKCNACIAGVACTIGTIQDNCVNTRIHPLSTLTTTSLPWVISMMHRGPGLGNMISFFVLSLLIPLSLAGKDCVWILGRVQCEHDPTKNLNVEVRVWDRDSFGPFKLIDPDDLMGVTFTNEDGRFQLDGCGDDFDWIPGLNNKPEPYVEIRHYCNNDEGEVITMPEFKVFVPDTYDIGTIILDRPKEGKDVAVNKTMEGRNETYGFLFFSPRQYFPKLAVVHGFALEHGFSRDHLKRCALGFPLIVRAASASVGRIAAAERCLLAGAGRRSASATACRCRRASPLSPPTAADRHS</sequence>
<dbReference type="Proteomes" id="UP000024635">
    <property type="component" value="Unassembled WGS sequence"/>
</dbReference>
<proteinExistence type="inferred from homology"/>
<evidence type="ECO:0000256" key="4">
    <source>
        <dbReference type="ARBA" id="ARBA00022729"/>
    </source>
</evidence>
<accession>A0A016V4A5</accession>
<dbReference type="PANTHER" id="PTHR21700">
    <property type="entry name" value="TRANSTHYRETIN-LIKE FAMILY PROTEIN-RELATED"/>
    <property type="match status" value="1"/>
</dbReference>
<protein>
    <recommendedName>
        <fullName evidence="7">Transthyretin-like family protein</fullName>
    </recommendedName>
</protein>
<reference evidence="6" key="1">
    <citation type="journal article" date="2015" name="Nat. Genet.">
        <title>The genome and transcriptome of the zoonotic hookworm Ancylostoma ceylanicum identify infection-specific gene families.</title>
        <authorList>
            <person name="Schwarz E.M."/>
            <person name="Hu Y."/>
            <person name="Antoshechkin I."/>
            <person name="Miller M.M."/>
            <person name="Sternberg P.W."/>
            <person name="Aroian R.V."/>
        </authorList>
    </citation>
    <scope>NUCLEOTIDE SEQUENCE</scope>
    <source>
        <strain evidence="6">HY135</strain>
    </source>
</reference>
<dbReference type="Pfam" id="PF01060">
    <property type="entry name" value="TTR-52"/>
    <property type="match status" value="1"/>
</dbReference>
<dbReference type="EMBL" id="JARK01001354">
    <property type="protein sequence ID" value="EYC22056.1"/>
    <property type="molecule type" value="Genomic_DNA"/>
</dbReference>
<organism evidence="5 6">
    <name type="scientific">Ancylostoma ceylanicum</name>
    <dbReference type="NCBI Taxonomy" id="53326"/>
    <lineage>
        <taxon>Eukaryota</taxon>
        <taxon>Metazoa</taxon>
        <taxon>Ecdysozoa</taxon>
        <taxon>Nematoda</taxon>
        <taxon>Chromadorea</taxon>
        <taxon>Rhabditida</taxon>
        <taxon>Rhabditina</taxon>
        <taxon>Rhabditomorpha</taxon>
        <taxon>Strongyloidea</taxon>
        <taxon>Ancylostomatidae</taxon>
        <taxon>Ancylostomatinae</taxon>
        <taxon>Ancylostoma</taxon>
    </lineage>
</organism>
<keyword evidence="3" id="KW-0964">Secreted</keyword>
<comment type="caution">
    <text evidence="5">The sequence shown here is derived from an EMBL/GenBank/DDBJ whole genome shotgun (WGS) entry which is preliminary data.</text>
</comment>